<feature type="domain" description="BLUF" evidence="1">
    <location>
        <begin position="1"/>
        <end position="92"/>
    </location>
</feature>
<dbReference type="EMBL" id="JBHTOQ010000087">
    <property type="protein sequence ID" value="MFD1483596.1"/>
    <property type="molecule type" value="Genomic_DNA"/>
</dbReference>
<proteinExistence type="predicted"/>
<evidence type="ECO:0000259" key="1">
    <source>
        <dbReference type="PROSITE" id="PS50925"/>
    </source>
</evidence>
<evidence type="ECO:0000313" key="2">
    <source>
        <dbReference type="EMBL" id="MFD1483596.1"/>
    </source>
</evidence>
<dbReference type="SMART" id="SM01034">
    <property type="entry name" value="BLUF"/>
    <property type="match status" value="1"/>
</dbReference>
<comment type="caution">
    <text evidence="2">The sequence shown here is derived from an EMBL/GenBank/DDBJ whole genome shotgun (WGS) entry which is preliminary data.</text>
</comment>
<keyword evidence="3" id="KW-1185">Reference proteome</keyword>
<dbReference type="PROSITE" id="PS50925">
    <property type="entry name" value="BLUF"/>
    <property type="match status" value="1"/>
</dbReference>
<accession>A0ABW4E4E3</accession>
<gene>
    <name evidence="2" type="ORF">ACFQ5P_20090</name>
</gene>
<name>A0ABW4E4E3_9RHOB</name>
<dbReference type="SUPFAM" id="SSF54975">
    <property type="entry name" value="Acylphosphatase/BLUF domain-like"/>
    <property type="match status" value="1"/>
</dbReference>
<dbReference type="Gene3D" id="3.30.70.100">
    <property type="match status" value="1"/>
</dbReference>
<reference evidence="3" key="1">
    <citation type="journal article" date="2019" name="Int. J. Syst. Evol. Microbiol.">
        <title>The Global Catalogue of Microorganisms (GCM) 10K type strain sequencing project: providing services to taxonomists for standard genome sequencing and annotation.</title>
        <authorList>
            <consortium name="The Broad Institute Genomics Platform"/>
            <consortium name="The Broad Institute Genome Sequencing Center for Infectious Disease"/>
            <person name="Wu L."/>
            <person name="Ma J."/>
        </authorList>
    </citation>
    <scope>NUCLEOTIDE SEQUENCE [LARGE SCALE GENOMIC DNA]</scope>
    <source>
        <strain evidence="3">CCM 8875</strain>
    </source>
</reference>
<dbReference type="RefSeq" id="WP_131578310.1">
    <property type="nucleotide sequence ID" value="NZ_CBCSAJ010000101.1"/>
</dbReference>
<dbReference type="InterPro" id="IPR007024">
    <property type="entry name" value="BLUF_domain"/>
</dbReference>
<protein>
    <submittedName>
        <fullName evidence="2">BLUF domain-containing protein</fullName>
    </submittedName>
</protein>
<dbReference type="InterPro" id="IPR036046">
    <property type="entry name" value="Acylphosphatase-like_dom_sf"/>
</dbReference>
<evidence type="ECO:0000313" key="3">
    <source>
        <dbReference type="Proteomes" id="UP001597302"/>
    </source>
</evidence>
<dbReference type="Proteomes" id="UP001597302">
    <property type="component" value="Unassembled WGS sequence"/>
</dbReference>
<organism evidence="2 3">
    <name type="scientific">Paracoccus nototheniae</name>
    <dbReference type="NCBI Taxonomy" id="2489002"/>
    <lineage>
        <taxon>Bacteria</taxon>
        <taxon>Pseudomonadati</taxon>
        <taxon>Pseudomonadota</taxon>
        <taxon>Alphaproteobacteria</taxon>
        <taxon>Rhodobacterales</taxon>
        <taxon>Paracoccaceae</taxon>
        <taxon>Paracoccus</taxon>
    </lineage>
</organism>
<sequence length="134" mass="15075">MYPASRHTSTHGGVSEEELQSLSEEVFDLNARYDIGGLLVIGEEDFLVILEGDPIVVTTFLIKNAKDPRHHSLNILLAGSTKGRVFQGWKVRELKEGEPDKIFSEIGIKISELNHKEIEKPRLERIILDLSKAI</sequence>
<dbReference type="Pfam" id="PF04940">
    <property type="entry name" value="BLUF"/>
    <property type="match status" value="1"/>
</dbReference>